<dbReference type="InterPro" id="IPR003594">
    <property type="entry name" value="HATPase_dom"/>
</dbReference>
<feature type="domain" description="HAMP" evidence="9">
    <location>
        <begin position="196"/>
        <end position="248"/>
    </location>
</feature>
<dbReference type="InterPro" id="IPR005467">
    <property type="entry name" value="His_kinase_dom"/>
</dbReference>
<evidence type="ECO:0000256" key="5">
    <source>
        <dbReference type="ARBA" id="ARBA00022679"/>
    </source>
</evidence>
<gene>
    <name evidence="10" type="ORF">NBG4_570009</name>
</gene>
<evidence type="ECO:0000256" key="2">
    <source>
        <dbReference type="ARBA" id="ARBA00004370"/>
    </source>
</evidence>
<dbReference type="InterPro" id="IPR036890">
    <property type="entry name" value="HATPase_C_sf"/>
</dbReference>
<comment type="catalytic activity">
    <reaction evidence="1">
        <text>ATP + protein L-histidine = ADP + protein N-phospho-L-histidine.</text>
        <dbReference type="EC" id="2.7.13.3"/>
    </reaction>
</comment>
<name>A0A2U3QJA5_9BACT</name>
<dbReference type="Gene3D" id="6.10.340.10">
    <property type="match status" value="1"/>
</dbReference>
<dbReference type="Gene3D" id="1.10.287.130">
    <property type="match status" value="1"/>
</dbReference>
<keyword evidence="4" id="KW-0597">Phosphoprotein</keyword>
<evidence type="ECO:0000256" key="7">
    <source>
        <dbReference type="SAM" id="Phobius"/>
    </source>
</evidence>
<keyword evidence="7" id="KW-0812">Transmembrane</keyword>
<dbReference type="Gene3D" id="3.30.565.10">
    <property type="entry name" value="Histidine kinase-like ATPase, C-terminal domain"/>
    <property type="match status" value="1"/>
</dbReference>
<dbReference type="Pfam" id="PF02518">
    <property type="entry name" value="HATPase_c"/>
    <property type="match status" value="1"/>
</dbReference>
<reference evidence="11" key="1">
    <citation type="submission" date="2018-03" db="EMBL/GenBank/DDBJ databases">
        <authorList>
            <person name="Zecchin S."/>
        </authorList>
    </citation>
    <scope>NUCLEOTIDE SEQUENCE [LARGE SCALE GENOMIC DNA]</scope>
</reference>
<dbReference type="CDD" id="cd00082">
    <property type="entry name" value="HisKA"/>
    <property type="match status" value="1"/>
</dbReference>
<dbReference type="GO" id="GO:0000155">
    <property type="term" value="F:phosphorelay sensor kinase activity"/>
    <property type="evidence" value="ECO:0007669"/>
    <property type="project" value="InterPro"/>
</dbReference>
<dbReference type="CDD" id="cd06225">
    <property type="entry name" value="HAMP"/>
    <property type="match status" value="1"/>
</dbReference>
<dbReference type="EMBL" id="OUUY01000105">
    <property type="protein sequence ID" value="SPQ01483.1"/>
    <property type="molecule type" value="Genomic_DNA"/>
</dbReference>
<feature type="domain" description="Histidine kinase" evidence="8">
    <location>
        <begin position="265"/>
        <end position="476"/>
    </location>
</feature>
<evidence type="ECO:0000256" key="6">
    <source>
        <dbReference type="ARBA" id="ARBA00022777"/>
    </source>
</evidence>
<dbReference type="InterPro" id="IPR004358">
    <property type="entry name" value="Sig_transdc_His_kin-like_C"/>
</dbReference>
<keyword evidence="7" id="KW-1133">Transmembrane helix</keyword>
<comment type="subcellular location">
    <subcellularLocation>
        <location evidence="2">Membrane</location>
    </subcellularLocation>
</comment>
<keyword evidence="5 10" id="KW-0808">Transferase</keyword>
<dbReference type="GO" id="GO:0016020">
    <property type="term" value="C:membrane"/>
    <property type="evidence" value="ECO:0007669"/>
    <property type="project" value="UniProtKB-SubCell"/>
</dbReference>
<evidence type="ECO:0000259" key="8">
    <source>
        <dbReference type="PROSITE" id="PS50109"/>
    </source>
</evidence>
<dbReference type="SMART" id="SM00387">
    <property type="entry name" value="HATPase_c"/>
    <property type="match status" value="1"/>
</dbReference>
<dbReference type="SMART" id="SM00388">
    <property type="entry name" value="HisKA"/>
    <property type="match status" value="1"/>
</dbReference>
<accession>A0A2U3QJA5</accession>
<dbReference type="EC" id="2.7.13.3" evidence="3"/>
<dbReference type="InterPro" id="IPR036097">
    <property type="entry name" value="HisK_dim/P_sf"/>
</dbReference>
<evidence type="ECO:0000256" key="4">
    <source>
        <dbReference type="ARBA" id="ARBA00022553"/>
    </source>
</evidence>
<dbReference type="OrthoDB" id="226486at2"/>
<dbReference type="PANTHER" id="PTHR43065:SF42">
    <property type="entry name" value="TWO-COMPONENT SENSOR PPRA"/>
    <property type="match status" value="1"/>
</dbReference>
<dbReference type="AlphaFoldDB" id="A0A2U3QJA5"/>
<dbReference type="SMART" id="SM00304">
    <property type="entry name" value="HAMP"/>
    <property type="match status" value="1"/>
</dbReference>
<dbReference type="Pfam" id="PF00672">
    <property type="entry name" value="HAMP"/>
    <property type="match status" value="1"/>
</dbReference>
<dbReference type="SUPFAM" id="SSF55874">
    <property type="entry name" value="ATPase domain of HSP90 chaperone/DNA topoisomerase II/histidine kinase"/>
    <property type="match status" value="1"/>
</dbReference>
<dbReference type="PROSITE" id="PS50885">
    <property type="entry name" value="HAMP"/>
    <property type="match status" value="1"/>
</dbReference>
<dbReference type="PRINTS" id="PR00344">
    <property type="entry name" value="BCTRLSENSOR"/>
</dbReference>
<evidence type="ECO:0000259" key="9">
    <source>
        <dbReference type="PROSITE" id="PS50885"/>
    </source>
</evidence>
<dbReference type="InterPro" id="IPR003661">
    <property type="entry name" value="HisK_dim/P_dom"/>
</dbReference>
<evidence type="ECO:0000313" key="11">
    <source>
        <dbReference type="Proteomes" id="UP000245125"/>
    </source>
</evidence>
<dbReference type="Proteomes" id="UP000245125">
    <property type="component" value="Unassembled WGS sequence"/>
</dbReference>
<dbReference type="SUPFAM" id="SSF47384">
    <property type="entry name" value="Homodimeric domain of signal transducing histidine kinase"/>
    <property type="match status" value="1"/>
</dbReference>
<evidence type="ECO:0000313" key="10">
    <source>
        <dbReference type="EMBL" id="SPQ01483.1"/>
    </source>
</evidence>
<dbReference type="Pfam" id="PF00512">
    <property type="entry name" value="HisKA"/>
    <property type="match status" value="1"/>
</dbReference>
<organism evidence="10 11">
    <name type="scientific">Candidatus Sulfobium mesophilum</name>
    <dbReference type="NCBI Taxonomy" id="2016548"/>
    <lineage>
        <taxon>Bacteria</taxon>
        <taxon>Pseudomonadati</taxon>
        <taxon>Nitrospirota</taxon>
        <taxon>Nitrospiria</taxon>
        <taxon>Nitrospirales</taxon>
        <taxon>Nitrospiraceae</taxon>
        <taxon>Candidatus Sulfobium</taxon>
    </lineage>
</organism>
<keyword evidence="6 10" id="KW-0418">Kinase</keyword>
<dbReference type="InterPro" id="IPR003660">
    <property type="entry name" value="HAMP_dom"/>
</dbReference>
<feature type="transmembrane region" description="Helical" evidence="7">
    <location>
        <begin position="176"/>
        <end position="195"/>
    </location>
</feature>
<sequence>MKSRIIAFLSLLFLVFSGGAVISLLYITSTTAELKKIITLHSVEILRQDLIIRIQNVERDLLTSRSELEGSLDNVVTKVGDLNRSIQGCSECHHSPLVSRKLSDITGYIMKFEKSLSSYITTTAGGPRIKELKMEAYAIAEELLKVTLEMSLIADQRLKERTQEALGTVKIAQRTLLLTLVISFLIGLWIAVRLINRILRPVRELIGMSRKIGSGDLGNKTTYSDDTEFGELASAFNDMSTSLRQMQEQLVHTAKLAAVGELASNVAHEISSPITNILGYAELMREETDIGNIMKDLDVIRSESMRARGIVRQLLEFARKMPAEMEEVNINILLKEVIVLVAPRVKNSGISITEDYSDLHCVMADPNQIKQVFLNVLNNAVEAMSEGPADRVKVLSIRTSNLDWGVSVEIADTGCGISGEVLPRIFEPFFSARKVHGTGLGLSITDKIVQNHKGRIDVRSEKGRGTTFSIYLPAGSTLCKEK</sequence>
<proteinExistence type="predicted"/>
<evidence type="ECO:0000256" key="3">
    <source>
        <dbReference type="ARBA" id="ARBA00012438"/>
    </source>
</evidence>
<keyword evidence="11" id="KW-1185">Reference proteome</keyword>
<dbReference type="PANTHER" id="PTHR43065">
    <property type="entry name" value="SENSOR HISTIDINE KINASE"/>
    <property type="match status" value="1"/>
</dbReference>
<dbReference type="PROSITE" id="PS50109">
    <property type="entry name" value="HIS_KIN"/>
    <property type="match status" value="1"/>
</dbReference>
<protein>
    <recommendedName>
        <fullName evidence="3">histidine kinase</fullName>
        <ecNumber evidence="3">2.7.13.3</ecNumber>
    </recommendedName>
</protein>
<evidence type="ECO:0000256" key="1">
    <source>
        <dbReference type="ARBA" id="ARBA00000085"/>
    </source>
</evidence>
<keyword evidence="7" id="KW-0472">Membrane</keyword>
<dbReference type="SUPFAM" id="SSF158472">
    <property type="entry name" value="HAMP domain-like"/>
    <property type="match status" value="1"/>
</dbReference>